<dbReference type="Gene3D" id="3.40.390.10">
    <property type="entry name" value="Collagenase (Catalytic Domain)"/>
    <property type="match status" value="1"/>
</dbReference>
<protein>
    <submittedName>
        <fullName evidence="1">Peptidase M10A</fullName>
    </submittedName>
</protein>
<comment type="caution">
    <text evidence="1">The sequence shown here is derived from an EMBL/GenBank/DDBJ whole genome shotgun (WGS) entry which is preliminary data.</text>
</comment>
<accession>A0ABW0EXB6</accession>
<dbReference type="Proteomes" id="UP001596157">
    <property type="component" value="Unassembled WGS sequence"/>
</dbReference>
<reference evidence="2" key="1">
    <citation type="journal article" date="2019" name="Int. J. Syst. Evol. Microbiol.">
        <title>The Global Catalogue of Microorganisms (GCM) 10K type strain sequencing project: providing services to taxonomists for standard genome sequencing and annotation.</title>
        <authorList>
            <consortium name="The Broad Institute Genomics Platform"/>
            <consortium name="The Broad Institute Genome Sequencing Center for Infectious Disease"/>
            <person name="Wu L."/>
            <person name="Ma J."/>
        </authorList>
    </citation>
    <scope>NUCLEOTIDE SEQUENCE [LARGE SCALE GENOMIC DNA]</scope>
    <source>
        <strain evidence="2">CCUG 59778</strain>
    </source>
</reference>
<gene>
    <name evidence="1" type="ORF">ACFPM7_27900</name>
</gene>
<sequence>MDAKGDNKIKATVAALALVGATLAAVGPVHVVGHAVIAGRATPIAASTNECTDKSYALRNWKVTGTHTWYYNGAGAPASVAGTALTAITSASNTVAKGRNRCGLPTDLPTTYSYAGTSTAKAQISAEATCTGNDNRSVVSWGALPPSYLAYTCTYFRANGTVLASDVLIDNVANAWFTTLPASCRLIYDLETTMAHERLHTAGLAHVSQSTSAAQTMAPSSGPCNTGRRLLGAGDYAGLKAIANRG</sequence>
<organism evidence="1 2">
    <name type="scientific">Actinokineospora guangxiensis</name>
    <dbReference type="NCBI Taxonomy" id="1490288"/>
    <lineage>
        <taxon>Bacteria</taxon>
        <taxon>Bacillati</taxon>
        <taxon>Actinomycetota</taxon>
        <taxon>Actinomycetes</taxon>
        <taxon>Pseudonocardiales</taxon>
        <taxon>Pseudonocardiaceae</taxon>
        <taxon>Actinokineospora</taxon>
    </lineage>
</organism>
<keyword evidence="2" id="KW-1185">Reference proteome</keyword>
<evidence type="ECO:0000313" key="2">
    <source>
        <dbReference type="Proteomes" id="UP001596157"/>
    </source>
</evidence>
<dbReference type="SUPFAM" id="SSF55486">
    <property type="entry name" value="Metalloproteases ('zincins'), catalytic domain"/>
    <property type="match status" value="1"/>
</dbReference>
<dbReference type="InterPro" id="IPR024079">
    <property type="entry name" value="MetalloPept_cat_dom_sf"/>
</dbReference>
<name>A0ABW0EXB6_9PSEU</name>
<dbReference type="RefSeq" id="WP_378250791.1">
    <property type="nucleotide sequence ID" value="NZ_JBHSKF010000019.1"/>
</dbReference>
<proteinExistence type="predicted"/>
<evidence type="ECO:0000313" key="1">
    <source>
        <dbReference type="EMBL" id="MFC5290890.1"/>
    </source>
</evidence>
<dbReference type="EMBL" id="JBHSKF010000019">
    <property type="protein sequence ID" value="MFC5290890.1"/>
    <property type="molecule type" value="Genomic_DNA"/>
</dbReference>